<comment type="caution">
    <text evidence="1">The sequence shown here is derived from an EMBL/GenBank/DDBJ whole genome shotgun (WGS) entry which is preliminary data.</text>
</comment>
<keyword evidence="2" id="KW-1185">Reference proteome</keyword>
<dbReference type="RefSeq" id="WP_377025758.1">
    <property type="nucleotide sequence ID" value="NZ_JBHLTS010000077.1"/>
</dbReference>
<reference evidence="1 2" key="1">
    <citation type="submission" date="2024-09" db="EMBL/GenBank/DDBJ databases">
        <authorList>
            <person name="Sun Q."/>
            <person name="Mori K."/>
        </authorList>
    </citation>
    <scope>NUCLEOTIDE SEQUENCE [LARGE SCALE GENOMIC DNA]</scope>
    <source>
        <strain evidence="1 2">NCAIM B.02415</strain>
    </source>
</reference>
<dbReference type="Proteomes" id="UP001589828">
    <property type="component" value="Unassembled WGS sequence"/>
</dbReference>
<proteinExistence type="predicted"/>
<evidence type="ECO:0000313" key="1">
    <source>
        <dbReference type="EMBL" id="MFC0518032.1"/>
    </source>
</evidence>
<dbReference type="Pfam" id="PF10884">
    <property type="entry name" value="DUF2683"/>
    <property type="match status" value="1"/>
</dbReference>
<accession>A0ABV6LEZ2</accession>
<sequence>MDALIVYPKNKEQMVALKAVMKAMKIPFEQKNEVYPGFVVKGVNESLKQADEGKLTPYTGFRDVLKRR</sequence>
<dbReference type="EMBL" id="JBHLTS010000077">
    <property type="protein sequence ID" value="MFC0518032.1"/>
    <property type="molecule type" value="Genomic_DNA"/>
</dbReference>
<organism evidence="1 2">
    <name type="scientific">Mucilaginibacter angelicae</name>
    <dbReference type="NCBI Taxonomy" id="869718"/>
    <lineage>
        <taxon>Bacteria</taxon>
        <taxon>Pseudomonadati</taxon>
        <taxon>Bacteroidota</taxon>
        <taxon>Sphingobacteriia</taxon>
        <taxon>Sphingobacteriales</taxon>
        <taxon>Sphingobacteriaceae</taxon>
        <taxon>Mucilaginibacter</taxon>
    </lineage>
</organism>
<gene>
    <name evidence="1" type="ORF">ACFFGT_27710</name>
</gene>
<name>A0ABV6LEZ2_9SPHI</name>
<dbReference type="InterPro" id="IPR020271">
    <property type="entry name" value="Uncharacterised_MJ1172"/>
</dbReference>
<evidence type="ECO:0000313" key="2">
    <source>
        <dbReference type="Proteomes" id="UP001589828"/>
    </source>
</evidence>
<protein>
    <submittedName>
        <fullName evidence="1">DUF2683 family protein</fullName>
    </submittedName>
</protein>